<reference evidence="2" key="1">
    <citation type="submission" date="2023-07" db="EMBL/GenBank/DDBJ databases">
        <title>draft genome sequence of fig (Ficus carica).</title>
        <authorList>
            <person name="Takahashi T."/>
            <person name="Nishimura K."/>
        </authorList>
    </citation>
    <scope>NUCLEOTIDE SEQUENCE</scope>
</reference>
<feature type="transmembrane region" description="Helical" evidence="1">
    <location>
        <begin position="65"/>
        <end position="83"/>
    </location>
</feature>
<dbReference type="PROSITE" id="PS51257">
    <property type="entry name" value="PROKAR_LIPOPROTEIN"/>
    <property type="match status" value="1"/>
</dbReference>
<dbReference type="AlphaFoldDB" id="A0AA87ZAG0"/>
<dbReference type="Proteomes" id="UP001187192">
    <property type="component" value="Unassembled WGS sequence"/>
</dbReference>
<accession>A0AA87ZAG0</accession>
<dbReference type="EMBL" id="BTGU01000003">
    <property type="protein sequence ID" value="GMN30782.1"/>
    <property type="molecule type" value="Genomic_DNA"/>
</dbReference>
<feature type="transmembrane region" description="Helical" evidence="1">
    <location>
        <begin position="39"/>
        <end position="58"/>
    </location>
</feature>
<name>A0AA87ZAG0_FICCA</name>
<sequence length="85" mass="9202">MKSSEHGWGHVWIGWVVVSCEGPMPAFGLFLFGGQSGSVVSMAVTSLALALALPPLSFNRRGGSRVPYVLVVYLLFLCCVLRLDF</sequence>
<keyword evidence="1" id="KW-0472">Membrane</keyword>
<protein>
    <submittedName>
        <fullName evidence="2">Uncharacterized protein</fullName>
    </submittedName>
</protein>
<feature type="transmembrane region" description="Helical" evidence="1">
    <location>
        <begin position="12"/>
        <end position="33"/>
    </location>
</feature>
<evidence type="ECO:0000313" key="3">
    <source>
        <dbReference type="Proteomes" id="UP001187192"/>
    </source>
</evidence>
<evidence type="ECO:0000256" key="1">
    <source>
        <dbReference type="SAM" id="Phobius"/>
    </source>
</evidence>
<gene>
    <name evidence="2" type="ORF">TIFTF001_002969</name>
</gene>
<keyword evidence="1" id="KW-0812">Transmembrane</keyword>
<keyword evidence="3" id="KW-1185">Reference proteome</keyword>
<proteinExistence type="predicted"/>
<comment type="caution">
    <text evidence="2">The sequence shown here is derived from an EMBL/GenBank/DDBJ whole genome shotgun (WGS) entry which is preliminary data.</text>
</comment>
<organism evidence="2 3">
    <name type="scientific">Ficus carica</name>
    <name type="common">Common fig</name>
    <dbReference type="NCBI Taxonomy" id="3494"/>
    <lineage>
        <taxon>Eukaryota</taxon>
        <taxon>Viridiplantae</taxon>
        <taxon>Streptophyta</taxon>
        <taxon>Embryophyta</taxon>
        <taxon>Tracheophyta</taxon>
        <taxon>Spermatophyta</taxon>
        <taxon>Magnoliopsida</taxon>
        <taxon>eudicotyledons</taxon>
        <taxon>Gunneridae</taxon>
        <taxon>Pentapetalae</taxon>
        <taxon>rosids</taxon>
        <taxon>fabids</taxon>
        <taxon>Rosales</taxon>
        <taxon>Moraceae</taxon>
        <taxon>Ficeae</taxon>
        <taxon>Ficus</taxon>
    </lineage>
</organism>
<evidence type="ECO:0000313" key="2">
    <source>
        <dbReference type="EMBL" id="GMN30782.1"/>
    </source>
</evidence>
<keyword evidence="1" id="KW-1133">Transmembrane helix</keyword>